<accession>A0ABD5YT59</accession>
<protein>
    <recommendedName>
        <fullName evidence="2">Non-reducing end beta-L-arabinofuranosidase-like GH127 C-terminal domain-containing protein</fullName>
    </recommendedName>
</protein>
<feature type="compositionally biased region" description="Basic residues" evidence="1">
    <location>
        <begin position="64"/>
        <end position="74"/>
    </location>
</feature>
<dbReference type="EMBL" id="JBHTAX010000001">
    <property type="protein sequence ID" value="MFC7189645.1"/>
    <property type="molecule type" value="Genomic_DNA"/>
</dbReference>
<evidence type="ECO:0000313" key="3">
    <source>
        <dbReference type="EMBL" id="MFC7189645.1"/>
    </source>
</evidence>
<sequence length="94" mass="10492">MVAHPNVEADTEAFALTHGALIYCLEAVDNNCPLHQYVLATAAPFEGESLSPTHLSGKTNSIYRSRRPSTKTRRLRQFRTTMGAIEKTDVRMKT</sequence>
<keyword evidence="4" id="KW-1185">Reference proteome</keyword>
<gene>
    <name evidence="3" type="ORF">ACFQL7_07115</name>
</gene>
<evidence type="ECO:0000313" key="4">
    <source>
        <dbReference type="Proteomes" id="UP001596417"/>
    </source>
</evidence>
<dbReference type="GeneID" id="76199210"/>
<dbReference type="Proteomes" id="UP001596417">
    <property type="component" value="Unassembled WGS sequence"/>
</dbReference>
<proteinExistence type="predicted"/>
<dbReference type="Pfam" id="PF20737">
    <property type="entry name" value="Glyco_hydro127C"/>
    <property type="match status" value="1"/>
</dbReference>
<comment type="caution">
    <text evidence="3">The sequence shown here is derived from an EMBL/GenBank/DDBJ whole genome shotgun (WGS) entry which is preliminary data.</text>
</comment>
<evidence type="ECO:0000259" key="2">
    <source>
        <dbReference type="Pfam" id="PF20737"/>
    </source>
</evidence>
<reference evidence="3 4" key="1">
    <citation type="journal article" date="2019" name="Int. J. Syst. Evol. Microbiol.">
        <title>The Global Catalogue of Microorganisms (GCM) 10K type strain sequencing project: providing services to taxonomists for standard genome sequencing and annotation.</title>
        <authorList>
            <consortium name="The Broad Institute Genomics Platform"/>
            <consortium name="The Broad Institute Genome Sequencing Center for Infectious Disease"/>
            <person name="Wu L."/>
            <person name="Ma J."/>
        </authorList>
    </citation>
    <scope>NUCLEOTIDE SEQUENCE [LARGE SCALE GENOMIC DNA]</scope>
    <source>
        <strain evidence="3 4">RDMS1</strain>
    </source>
</reference>
<evidence type="ECO:0000256" key="1">
    <source>
        <dbReference type="SAM" id="MobiDB-lite"/>
    </source>
</evidence>
<dbReference type="InterPro" id="IPR049049">
    <property type="entry name" value="Beta-AFase-like_GH127_C"/>
</dbReference>
<organism evidence="3 4">
    <name type="scientific">Halocatena marina</name>
    <dbReference type="NCBI Taxonomy" id="2934937"/>
    <lineage>
        <taxon>Archaea</taxon>
        <taxon>Methanobacteriati</taxon>
        <taxon>Methanobacteriota</taxon>
        <taxon>Stenosarchaea group</taxon>
        <taxon>Halobacteria</taxon>
        <taxon>Halobacteriales</taxon>
        <taxon>Natronomonadaceae</taxon>
        <taxon>Halocatena</taxon>
    </lineage>
</organism>
<feature type="region of interest" description="Disordered" evidence="1">
    <location>
        <begin position="49"/>
        <end position="74"/>
    </location>
</feature>
<dbReference type="AlphaFoldDB" id="A0ABD5YT59"/>
<feature type="compositionally biased region" description="Polar residues" evidence="1">
    <location>
        <begin position="50"/>
        <end position="63"/>
    </location>
</feature>
<name>A0ABD5YT59_9EURY</name>
<dbReference type="RefSeq" id="WP_248905801.1">
    <property type="nucleotide sequence ID" value="NZ_CP109979.1"/>
</dbReference>
<feature type="domain" description="Non-reducing end beta-L-arabinofuranosidase-like GH127 C-terminal" evidence="2">
    <location>
        <begin position="2"/>
        <end position="46"/>
    </location>
</feature>